<dbReference type="PRINTS" id="PR00419">
    <property type="entry name" value="ADXRDTASE"/>
</dbReference>
<keyword evidence="3" id="KW-1185">Reference proteome</keyword>
<name>A0A939HLW9_9PROT</name>
<evidence type="ECO:0000313" key="3">
    <source>
        <dbReference type="Proteomes" id="UP000664073"/>
    </source>
</evidence>
<protein>
    <submittedName>
        <fullName evidence="2">NAD(P)/FAD-dependent oxidoreductase</fullName>
    </submittedName>
</protein>
<dbReference type="AlphaFoldDB" id="A0A939HLW9"/>
<dbReference type="Gene3D" id="1.10.3110.10">
    <property type="entry name" value="protoporphyrinogen ix oxidase, domain 3"/>
    <property type="match status" value="1"/>
</dbReference>
<dbReference type="Proteomes" id="UP000664073">
    <property type="component" value="Unassembled WGS sequence"/>
</dbReference>
<gene>
    <name evidence="2" type="ORF">J2D77_02510</name>
</gene>
<sequence length="425" mass="47395">MAKVAVIGAGAMGLAAAYHALKAGHDVTLYESDTVAGGMAAHFDFDGLSIERFYHFVCKADQPLFDLMAELGIGHKLCWRNTSMGYYIAGRHYRWGTPWALLTFPLLSLRGKLGYGFQAFLQTKRKHFDDLDRVNAGDWFIKWGGRRTYDVLWKRLLELKFFEYANDISAAWMATRIKRIGTSRASLFQEQLGVIEGGSQTLVDALVAAIRRLGGTIRLGEPVREIVAAGGRVTGVRTDKNTSDYERVISTVPTPLVSAMVPALPDASKKAYDAIRNIGVVCVLLKLKKPVTDHFWLNINDQRIDIPGIVEFSNLRYLSDTVVYVPYYMPQTHPKFTQSDDFFVKEAMGYLTEVNPALTREDLLASHVGRLSYAQPVCEPGFSAKIPPVQTPIAGLQVADTCYYYPEDRGISESVRFAKIMVDAL</sequence>
<dbReference type="EMBL" id="JAFVMH010000001">
    <property type="protein sequence ID" value="MBO1324029.1"/>
    <property type="molecule type" value="Genomic_DNA"/>
</dbReference>
<dbReference type="NCBIfam" id="NF005560">
    <property type="entry name" value="PRK07233.1"/>
    <property type="match status" value="1"/>
</dbReference>
<accession>A0A939HLW9</accession>
<evidence type="ECO:0000259" key="1">
    <source>
        <dbReference type="Pfam" id="PF01593"/>
    </source>
</evidence>
<dbReference type="GO" id="GO:0016491">
    <property type="term" value="F:oxidoreductase activity"/>
    <property type="evidence" value="ECO:0007669"/>
    <property type="project" value="InterPro"/>
</dbReference>
<dbReference type="Pfam" id="PF01593">
    <property type="entry name" value="Amino_oxidase"/>
    <property type="match status" value="1"/>
</dbReference>
<evidence type="ECO:0000313" key="2">
    <source>
        <dbReference type="EMBL" id="MBO1324029.1"/>
    </source>
</evidence>
<dbReference type="InterPro" id="IPR050464">
    <property type="entry name" value="Zeta_carotene_desat/Oxidored"/>
</dbReference>
<comment type="caution">
    <text evidence="2">The sequence shown here is derived from an EMBL/GenBank/DDBJ whole genome shotgun (WGS) entry which is preliminary data.</text>
</comment>
<dbReference type="InterPro" id="IPR036188">
    <property type="entry name" value="FAD/NAD-bd_sf"/>
</dbReference>
<dbReference type="Gene3D" id="3.50.50.60">
    <property type="entry name" value="FAD/NAD(P)-binding domain"/>
    <property type="match status" value="2"/>
</dbReference>
<reference evidence="2" key="1">
    <citation type="submission" date="2021-03" db="EMBL/GenBank/DDBJ databases">
        <title>The complete genome sequence of Acetobacter sp. TBRC 12339.</title>
        <authorList>
            <person name="Charoenyingcharoen P."/>
            <person name="Yukphan P."/>
        </authorList>
    </citation>
    <scope>NUCLEOTIDE SEQUENCE</scope>
    <source>
        <strain evidence="2">TBRC 12339</strain>
    </source>
</reference>
<dbReference type="PANTHER" id="PTHR42923:SF46">
    <property type="entry name" value="AMINE OXIDASE"/>
    <property type="match status" value="1"/>
</dbReference>
<feature type="domain" description="Amine oxidase" evidence="1">
    <location>
        <begin position="13"/>
        <end position="356"/>
    </location>
</feature>
<dbReference type="SUPFAM" id="SSF51905">
    <property type="entry name" value="FAD/NAD(P)-binding domain"/>
    <property type="match status" value="1"/>
</dbReference>
<dbReference type="RefSeq" id="WP_207844692.1">
    <property type="nucleotide sequence ID" value="NZ_JAFVMH010000001.1"/>
</dbReference>
<proteinExistence type="predicted"/>
<dbReference type="Gene3D" id="3.90.660.20">
    <property type="entry name" value="Protoporphyrinogen oxidase, mitochondrial, domain 2"/>
    <property type="match status" value="1"/>
</dbReference>
<organism evidence="2 3">
    <name type="scientific">Acetobacter garciniae</name>
    <dbReference type="NCBI Taxonomy" id="2817435"/>
    <lineage>
        <taxon>Bacteria</taxon>
        <taxon>Pseudomonadati</taxon>
        <taxon>Pseudomonadota</taxon>
        <taxon>Alphaproteobacteria</taxon>
        <taxon>Acetobacterales</taxon>
        <taxon>Acetobacteraceae</taxon>
        <taxon>Acetobacter</taxon>
    </lineage>
</organism>
<dbReference type="InterPro" id="IPR002937">
    <property type="entry name" value="Amino_oxidase"/>
</dbReference>
<dbReference type="PANTHER" id="PTHR42923">
    <property type="entry name" value="PROTOPORPHYRINOGEN OXIDASE"/>
    <property type="match status" value="1"/>
</dbReference>